<dbReference type="STRING" id="84029.CROST_38540"/>
<sequence length="65" mass="7444">MQSSKLAAFEILHLTKLLHSEITTYKKMDSTLKMVTDDELKGFLSKIKDKEKANIQSIQNFIGDQ</sequence>
<dbReference type="RefSeq" id="WP_077832247.1">
    <property type="nucleotide sequence ID" value="NZ_CP096983.1"/>
</dbReference>
<reference evidence="1 2" key="1">
    <citation type="submission" date="2022-04" db="EMBL/GenBank/DDBJ databases">
        <title>Genome sequence of C. roseum typestrain.</title>
        <authorList>
            <person name="Poehlein A."/>
            <person name="Schoch T."/>
            <person name="Duerre P."/>
            <person name="Daniel R."/>
        </authorList>
    </citation>
    <scope>NUCLEOTIDE SEQUENCE [LARGE SCALE GENOMIC DNA]</scope>
    <source>
        <strain evidence="1 2">DSM 7320</strain>
    </source>
</reference>
<proteinExistence type="predicted"/>
<evidence type="ECO:0000313" key="1">
    <source>
        <dbReference type="EMBL" id="URZ12871.1"/>
    </source>
</evidence>
<dbReference type="KEGG" id="crw:CROST_036160"/>
<dbReference type="Proteomes" id="UP000190951">
    <property type="component" value="Chromosome"/>
</dbReference>
<protein>
    <submittedName>
        <fullName evidence="1">Uncharacterized protein</fullName>
    </submittedName>
</protein>
<organism evidence="1 2">
    <name type="scientific">Clostridium felsineum</name>
    <dbReference type="NCBI Taxonomy" id="36839"/>
    <lineage>
        <taxon>Bacteria</taxon>
        <taxon>Bacillati</taxon>
        <taxon>Bacillota</taxon>
        <taxon>Clostridia</taxon>
        <taxon>Eubacteriales</taxon>
        <taxon>Clostridiaceae</taxon>
        <taxon>Clostridium</taxon>
    </lineage>
</organism>
<gene>
    <name evidence="1" type="ORF">CROST_036160</name>
</gene>
<accession>A0A1S8KYN9</accession>
<evidence type="ECO:0000313" key="2">
    <source>
        <dbReference type="Proteomes" id="UP000190951"/>
    </source>
</evidence>
<keyword evidence="2" id="KW-1185">Reference proteome</keyword>
<dbReference type="EMBL" id="CP096983">
    <property type="protein sequence ID" value="URZ12871.1"/>
    <property type="molecule type" value="Genomic_DNA"/>
</dbReference>
<dbReference type="AlphaFoldDB" id="A0A1S8KYN9"/>
<name>A0A1S8KYN9_9CLOT</name>